<evidence type="ECO:0000256" key="3">
    <source>
        <dbReference type="ARBA" id="ARBA00023015"/>
    </source>
</evidence>
<dbReference type="SUPFAM" id="SSF52540">
    <property type="entry name" value="P-loop containing nucleoside triphosphate hydrolases"/>
    <property type="match status" value="1"/>
</dbReference>
<dbReference type="SUPFAM" id="SSF46689">
    <property type="entry name" value="Homeodomain-like"/>
    <property type="match status" value="1"/>
</dbReference>
<keyword evidence="2" id="KW-0067">ATP-binding</keyword>
<accession>A0AAD0UN59</accession>
<name>A0AAD0UN59_9LEPT</name>
<dbReference type="Gene3D" id="3.40.50.300">
    <property type="entry name" value="P-loop containing nucleotide triphosphate hydrolases"/>
    <property type="match status" value="1"/>
</dbReference>
<dbReference type="PRINTS" id="PR01590">
    <property type="entry name" value="HTHFIS"/>
</dbReference>
<dbReference type="InterPro" id="IPR009057">
    <property type="entry name" value="Homeodomain-like_sf"/>
</dbReference>
<dbReference type="GO" id="GO:0005524">
    <property type="term" value="F:ATP binding"/>
    <property type="evidence" value="ECO:0007669"/>
    <property type="project" value="UniProtKB-KW"/>
</dbReference>
<dbReference type="Proteomes" id="UP000276407">
    <property type="component" value="Chromosome 1"/>
</dbReference>
<evidence type="ECO:0000256" key="4">
    <source>
        <dbReference type="ARBA" id="ARBA00023163"/>
    </source>
</evidence>
<dbReference type="InterPro" id="IPR027417">
    <property type="entry name" value="P-loop_NTPase"/>
</dbReference>
<protein>
    <submittedName>
        <fullName evidence="6">Sigma-54-dependent Fis family transcriptional regulator</fullName>
    </submittedName>
</protein>
<dbReference type="Pfam" id="PF25601">
    <property type="entry name" value="AAA_lid_14"/>
    <property type="match status" value="1"/>
</dbReference>
<dbReference type="PROSITE" id="PS50045">
    <property type="entry name" value="SIGMA54_INTERACT_4"/>
    <property type="match status" value="1"/>
</dbReference>
<dbReference type="GO" id="GO:0043565">
    <property type="term" value="F:sequence-specific DNA binding"/>
    <property type="evidence" value="ECO:0007669"/>
    <property type="project" value="InterPro"/>
</dbReference>
<dbReference type="RefSeq" id="WP_123179655.1">
    <property type="nucleotide sequence ID" value="NZ_CP033614.1"/>
</dbReference>
<dbReference type="Pfam" id="PF02954">
    <property type="entry name" value="HTH_8"/>
    <property type="match status" value="1"/>
</dbReference>
<feature type="domain" description="Sigma-54 factor interaction" evidence="5">
    <location>
        <begin position="8"/>
        <end position="213"/>
    </location>
</feature>
<dbReference type="Gene3D" id="1.10.8.60">
    <property type="match status" value="1"/>
</dbReference>
<dbReference type="Gene3D" id="1.10.10.60">
    <property type="entry name" value="Homeodomain-like"/>
    <property type="match status" value="1"/>
</dbReference>
<sequence length="303" mass="34629">MNAEEHIFISNASNSVKILNRLKSLSQNNLPVFVTGGPGTGKTFVINLIASLSGENPRVLVLDSDHIENEKTLESILSKGENTYFVFKDFSNFSKEIQAFLLKKIRENQNESNSASSSRFIFLSGKEWKQKLEAGQILESLYFEISNFRLDIPDLRERKEDIPLLIKHFLGILSEKHKRKEIRLSEKLYQLLLNYDFPGNVRQLKNLLESMVSLFAVRMLDVKHLPPQMFETSYVYSEFIEVKTGIPLKDYEREIIKKNLILVNGNREKAAKILGISERTIYRKIIEFGLSGEAEGKNPPSGG</sequence>
<keyword evidence="1" id="KW-0547">Nucleotide-binding</keyword>
<keyword evidence="3" id="KW-0805">Transcription regulation</keyword>
<dbReference type="PANTHER" id="PTHR32071">
    <property type="entry name" value="TRANSCRIPTIONAL REGULATORY PROTEIN"/>
    <property type="match status" value="1"/>
</dbReference>
<organism evidence="6 7">
    <name type="scientific">Leptospira kmetyi</name>
    <dbReference type="NCBI Taxonomy" id="408139"/>
    <lineage>
        <taxon>Bacteria</taxon>
        <taxon>Pseudomonadati</taxon>
        <taxon>Spirochaetota</taxon>
        <taxon>Spirochaetia</taxon>
        <taxon>Leptospirales</taxon>
        <taxon>Leptospiraceae</taxon>
        <taxon>Leptospira</taxon>
    </lineage>
</organism>
<dbReference type="Pfam" id="PF14532">
    <property type="entry name" value="Sigma54_activ_2"/>
    <property type="match status" value="1"/>
</dbReference>
<reference evidence="6 7" key="1">
    <citation type="submission" date="2018-11" db="EMBL/GenBank/DDBJ databases">
        <title>Complete genome sequence of Leptospira kmetyi isolate LS 001/16 from soil sample associated with a leptospirosis patient in Kelantan.</title>
        <authorList>
            <person name="Muhammad Yusoff F."/>
            <person name="Muhammad Yusoff S."/>
            <person name="Ahmad M.N."/>
            <person name="Yusof N.Y."/>
            <person name="Aziah I."/>
        </authorList>
    </citation>
    <scope>NUCLEOTIDE SEQUENCE [LARGE SCALE GENOMIC DNA]</scope>
    <source>
        <strain evidence="6 7">LS 001/16</strain>
    </source>
</reference>
<evidence type="ECO:0000259" key="5">
    <source>
        <dbReference type="PROSITE" id="PS50045"/>
    </source>
</evidence>
<dbReference type="PROSITE" id="PS00688">
    <property type="entry name" value="SIGMA54_INTERACT_3"/>
    <property type="match status" value="1"/>
</dbReference>
<evidence type="ECO:0000256" key="2">
    <source>
        <dbReference type="ARBA" id="ARBA00022840"/>
    </source>
</evidence>
<evidence type="ECO:0000313" key="7">
    <source>
        <dbReference type="Proteomes" id="UP000276407"/>
    </source>
</evidence>
<dbReference type="InterPro" id="IPR025944">
    <property type="entry name" value="Sigma_54_int_dom_CS"/>
</dbReference>
<dbReference type="GO" id="GO:0006355">
    <property type="term" value="P:regulation of DNA-templated transcription"/>
    <property type="evidence" value="ECO:0007669"/>
    <property type="project" value="InterPro"/>
</dbReference>
<dbReference type="InterPro" id="IPR002197">
    <property type="entry name" value="HTH_Fis"/>
</dbReference>
<evidence type="ECO:0000313" key="6">
    <source>
        <dbReference type="EMBL" id="AYV55970.1"/>
    </source>
</evidence>
<proteinExistence type="predicted"/>
<keyword evidence="4" id="KW-0804">Transcription</keyword>
<dbReference type="InterPro" id="IPR058031">
    <property type="entry name" value="AAA_lid_NorR"/>
</dbReference>
<evidence type="ECO:0000256" key="1">
    <source>
        <dbReference type="ARBA" id="ARBA00022741"/>
    </source>
</evidence>
<dbReference type="EMBL" id="CP033614">
    <property type="protein sequence ID" value="AYV55970.1"/>
    <property type="molecule type" value="Genomic_DNA"/>
</dbReference>
<gene>
    <name evidence="6" type="ORF">EFP84_10925</name>
</gene>
<dbReference type="KEGG" id="lkm:EFP84_10925"/>
<dbReference type="AlphaFoldDB" id="A0AAD0UN59"/>
<dbReference type="InterPro" id="IPR002078">
    <property type="entry name" value="Sigma_54_int"/>
</dbReference>